<feature type="compositionally biased region" description="Acidic residues" evidence="1">
    <location>
        <begin position="366"/>
        <end position="402"/>
    </location>
</feature>
<evidence type="ECO:0000313" key="4">
    <source>
        <dbReference type="Proteomes" id="UP000325780"/>
    </source>
</evidence>
<keyword evidence="2" id="KW-1133">Transmembrane helix</keyword>
<feature type="compositionally biased region" description="Acidic residues" evidence="1">
    <location>
        <begin position="419"/>
        <end position="428"/>
    </location>
</feature>
<feature type="transmembrane region" description="Helical" evidence="2">
    <location>
        <begin position="543"/>
        <end position="561"/>
    </location>
</feature>
<proteinExistence type="predicted"/>
<keyword evidence="2" id="KW-0472">Membrane</keyword>
<keyword evidence="2" id="KW-0812">Transmembrane</keyword>
<sequence>MADQQKSDTHDPDPTGNKLADDSIDASGQGERVNDTKGSDNDLLNAIEKWTGEKEGENRQLLEYIVQFVAGQHNLEENLTRLIPLSMVSWTGHGSKADDNVSDHLDVHQWRESYDSDTTGALEDIRKRVNIKSIKRRLKRSAVEGLVYNKLGYSPYVPGMSGTIQTMGLHKPAIARRTLMQDILEPDEWKDKDSDEMDTHSCSSDSSQGRGGTPEYNYKPLKPDSNEEVGRFNRYIKKPREKLTWLYDLRPRPNFDPGEYEIAEEDLIDDWPSLCPNWPAGFLRDERRVEEEEDKNCEQIRKKRKNRRLLRHDDVMLDASLFAAQYDSESLGTDDSSSTYSATAPKSDTDVEMSQSTEGSVISMDTETDPEVCPEECPEEGAEEGAEEVPEEVPEEGAEEGADGQRDEIQDPAASIDIDTGDSGDSGEEIPQWPKSFFSPFTEVVWVPRNPATPRAQQLTRSFRRIVDSDGIDIAPSVQLARKRKAKARPPYRTDIYVTMNSMNKNVLFLTNAAKNNVQERRRCYLDNSEPATPVTVLAAMTVQWWLFIVLLILGLLLWFWRADGLPLTGYR</sequence>
<evidence type="ECO:0000313" key="3">
    <source>
        <dbReference type="EMBL" id="KAE8154116.1"/>
    </source>
</evidence>
<feature type="region of interest" description="Disordered" evidence="1">
    <location>
        <begin position="190"/>
        <end position="224"/>
    </location>
</feature>
<feature type="compositionally biased region" description="Polar residues" evidence="1">
    <location>
        <begin position="352"/>
        <end position="365"/>
    </location>
</feature>
<feature type="region of interest" description="Disordered" evidence="1">
    <location>
        <begin position="1"/>
        <end position="41"/>
    </location>
</feature>
<dbReference type="AlphaFoldDB" id="A0A5N6U686"/>
<organism evidence="3 4">
    <name type="scientific">Aspergillus avenaceus</name>
    <dbReference type="NCBI Taxonomy" id="36643"/>
    <lineage>
        <taxon>Eukaryota</taxon>
        <taxon>Fungi</taxon>
        <taxon>Dikarya</taxon>
        <taxon>Ascomycota</taxon>
        <taxon>Pezizomycotina</taxon>
        <taxon>Eurotiomycetes</taxon>
        <taxon>Eurotiomycetidae</taxon>
        <taxon>Eurotiales</taxon>
        <taxon>Aspergillaceae</taxon>
        <taxon>Aspergillus</taxon>
        <taxon>Aspergillus subgen. Circumdati</taxon>
    </lineage>
</organism>
<accession>A0A5N6U686</accession>
<evidence type="ECO:0000256" key="2">
    <source>
        <dbReference type="SAM" id="Phobius"/>
    </source>
</evidence>
<dbReference type="Proteomes" id="UP000325780">
    <property type="component" value="Unassembled WGS sequence"/>
</dbReference>
<name>A0A5N6U686_ASPAV</name>
<feature type="compositionally biased region" description="Basic and acidic residues" evidence="1">
    <location>
        <begin position="1"/>
        <end position="13"/>
    </location>
</feature>
<feature type="compositionally biased region" description="Basic and acidic residues" evidence="1">
    <location>
        <begin position="190"/>
        <end position="199"/>
    </location>
</feature>
<feature type="compositionally biased region" description="Low complexity" evidence="1">
    <location>
        <begin position="333"/>
        <end position="344"/>
    </location>
</feature>
<dbReference type="EMBL" id="ML742032">
    <property type="protein sequence ID" value="KAE8154116.1"/>
    <property type="molecule type" value="Genomic_DNA"/>
</dbReference>
<feature type="region of interest" description="Disordered" evidence="1">
    <location>
        <begin position="415"/>
        <end position="434"/>
    </location>
</feature>
<keyword evidence="4" id="KW-1185">Reference proteome</keyword>
<feature type="region of interest" description="Disordered" evidence="1">
    <location>
        <begin position="329"/>
        <end position="409"/>
    </location>
</feature>
<gene>
    <name evidence="3" type="ORF">BDV25DRAFT_148271</name>
</gene>
<evidence type="ECO:0000256" key="1">
    <source>
        <dbReference type="SAM" id="MobiDB-lite"/>
    </source>
</evidence>
<protein>
    <submittedName>
        <fullName evidence="3">Uncharacterized protein</fullName>
    </submittedName>
</protein>
<reference evidence="3 4" key="1">
    <citation type="submission" date="2019-04" db="EMBL/GenBank/DDBJ databases">
        <title>Friends and foes A comparative genomics study of 23 Aspergillus species from section Flavi.</title>
        <authorList>
            <consortium name="DOE Joint Genome Institute"/>
            <person name="Kjaerbolling I."/>
            <person name="Vesth T."/>
            <person name="Frisvad J.C."/>
            <person name="Nybo J.L."/>
            <person name="Theobald S."/>
            <person name="Kildgaard S."/>
            <person name="Isbrandt T."/>
            <person name="Kuo A."/>
            <person name="Sato A."/>
            <person name="Lyhne E.K."/>
            <person name="Kogle M.E."/>
            <person name="Wiebenga A."/>
            <person name="Kun R.S."/>
            <person name="Lubbers R.J."/>
            <person name="Makela M.R."/>
            <person name="Barry K."/>
            <person name="Chovatia M."/>
            <person name="Clum A."/>
            <person name="Daum C."/>
            <person name="Haridas S."/>
            <person name="He G."/>
            <person name="LaButti K."/>
            <person name="Lipzen A."/>
            <person name="Mondo S."/>
            <person name="Riley R."/>
            <person name="Salamov A."/>
            <person name="Simmons B.A."/>
            <person name="Magnuson J.K."/>
            <person name="Henrissat B."/>
            <person name="Mortensen U.H."/>
            <person name="Larsen T.O."/>
            <person name="Devries R.P."/>
            <person name="Grigoriev I.V."/>
            <person name="Machida M."/>
            <person name="Baker S.E."/>
            <person name="Andersen M.R."/>
        </authorList>
    </citation>
    <scope>NUCLEOTIDE SEQUENCE [LARGE SCALE GENOMIC DNA]</scope>
    <source>
        <strain evidence="3 4">IBT 18842</strain>
    </source>
</reference>